<dbReference type="Gene3D" id="2.40.260.10">
    <property type="entry name" value="Sortase"/>
    <property type="match status" value="1"/>
</dbReference>
<protein>
    <submittedName>
        <fullName evidence="5">Class C sortase</fullName>
    </submittedName>
</protein>
<evidence type="ECO:0000256" key="4">
    <source>
        <dbReference type="SAM" id="Phobius"/>
    </source>
</evidence>
<dbReference type="EMBL" id="CP064954">
    <property type="protein sequence ID" value="QPK78909.1"/>
    <property type="molecule type" value="Genomic_DNA"/>
</dbReference>
<sequence length="313" mass="34379">MTLGTQPAPGAGRHRDKRSHDRKTILVTTLLVLLGLAVMVYPVVATQLNNLRQQRVADAYAQLEKEADPEQLNTAIEDARAYNQTRSTGPILDPWLAQVEKDNGDYKAYTDQLSYGDAMARLVVPTAGVNLPVYHGTDHHTLQIGVGHLYGSDLPVGGEDTHTVLTAHTGLPNATLFDNLKDVAEGDAIYVQVSGEKLKYEVDHIEVVLPNETDSLRPQAGQDLITLVTCTPYGINTHRLLVHGHRVELDHEDLEAFDAAPALAWQWWMWAFMAGAVLVALLLAAWLWRTLRKADDSGGESHDGEPTGNSEED</sequence>
<dbReference type="RefSeq" id="WP_165007193.1">
    <property type="nucleotide sequence ID" value="NZ_CP064954.1"/>
</dbReference>
<evidence type="ECO:0000256" key="3">
    <source>
        <dbReference type="SAM" id="MobiDB-lite"/>
    </source>
</evidence>
<evidence type="ECO:0000256" key="2">
    <source>
        <dbReference type="PIRSR" id="PIRSR605754-1"/>
    </source>
</evidence>
<feature type="active site" description="Acyl-thioester intermediate" evidence="2">
    <location>
        <position position="230"/>
    </location>
</feature>
<dbReference type="NCBIfam" id="NF033745">
    <property type="entry name" value="class_C_sortase"/>
    <property type="match status" value="1"/>
</dbReference>
<dbReference type="KEGG" id="cliz:G7Y31_10390"/>
<dbReference type="Pfam" id="PF04203">
    <property type="entry name" value="Sortase"/>
    <property type="match status" value="1"/>
</dbReference>
<keyword evidence="1" id="KW-0378">Hydrolase</keyword>
<feature type="region of interest" description="Disordered" evidence="3">
    <location>
        <begin position="294"/>
        <end position="313"/>
    </location>
</feature>
<dbReference type="NCBIfam" id="TIGR01076">
    <property type="entry name" value="sortase_fam"/>
    <property type="match status" value="1"/>
</dbReference>
<feature type="active site" description="Proton donor/acceptor" evidence="2">
    <location>
        <position position="168"/>
    </location>
</feature>
<feature type="region of interest" description="Disordered" evidence="3">
    <location>
        <begin position="1"/>
        <end position="20"/>
    </location>
</feature>
<proteinExistence type="predicted"/>
<feature type="transmembrane region" description="Helical" evidence="4">
    <location>
        <begin position="267"/>
        <end position="288"/>
    </location>
</feature>
<reference evidence="5 6" key="1">
    <citation type="submission" date="2020-11" db="EMBL/GenBank/DDBJ databases">
        <title>Corynebacterium sp. ZJ-599.</title>
        <authorList>
            <person name="Zhou J."/>
        </authorList>
    </citation>
    <scope>NUCLEOTIDE SEQUENCE [LARGE SCALE GENOMIC DNA]</scope>
    <source>
        <strain evidence="5 6">ZJ-599</strain>
    </source>
</reference>
<keyword evidence="4" id="KW-1133">Transmembrane helix</keyword>
<evidence type="ECO:0000313" key="6">
    <source>
        <dbReference type="Proteomes" id="UP000594681"/>
    </source>
</evidence>
<dbReference type="InterPro" id="IPR042002">
    <property type="entry name" value="Sortase_C"/>
</dbReference>
<gene>
    <name evidence="5" type="ORF">G7Y31_10390</name>
</gene>
<dbReference type="CDD" id="cd05827">
    <property type="entry name" value="Sortase_C"/>
    <property type="match status" value="1"/>
</dbReference>
<evidence type="ECO:0000313" key="5">
    <source>
        <dbReference type="EMBL" id="QPK78909.1"/>
    </source>
</evidence>
<dbReference type="Proteomes" id="UP000594681">
    <property type="component" value="Chromosome"/>
</dbReference>
<feature type="compositionally biased region" description="Basic and acidic residues" evidence="3">
    <location>
        <begin position="294"/>
        <end position="305"/>
    </location>
</feature>
<dbReference type="SUPFAM" id="SSF63817">
    <property type="entry name" value="Sortase"/>
    <property type="match status" value="1"/>
</dbReference>
<organism evidence="5 6">
    <name type="scientific">Corynebacterium lizhenjunii</name>
    <dbReference type="NCBI Taxonomy" id="2709394"/>
    <lineage>
        <taxon>Bacteria</taxon>
        <taxon>Bacillati</taxon>
        <taxon>Actinomycetota</taxon>
        <taxon>Actinomycetes</taxon>
        <taxon>Mycobacteriales</taxon>
        <taxon>Corynebacteriaceae</taxon>
        <taxon>Corynebacterium</taxon>
    </lineage>
</organism>
<keyword evidence="6" id="KW-1185">Reference proteome</keyword>
<dbReference type="GO" id="GO:0016787">
    <property type="term" value="F:hydrolase activity"/>
    <property type="evidence" value="ECO:0007669"/>
    <property type="project" value="UniProtKB-KW"/>
</dbReference>
<name>A0A7T0KF46_9CORY</name>
<dbReference type="AlphaFoldDB" id="A0A7T0KF46"/>
<keyword evidence="4" id="KW-0472">Membrane</keyword>
<feature type="transmembrane region" description="Helical" evidence="4">
    <location>
        <begin position="25"/>
        <end position="44"/>
    </location>
</feature>
<accession>A0A7T0KF46</accession>
<dbReference type="InterPro" id="IPR005754">
    <property type="entry name" value="Sortase"/>
</dbReference>
<dbReference type="InterPro" id="IPR023365">
    <property type="entry name" value="Sortase_dom-sf"/>
</dbReference>
<evidence type="ECO:0000256" key="1">
    <source>
        <dbReference type="ARBA" id="ARBA00022801"/>
    </source>
</evidence>
<keyword evidence="4" id="KW-0812">Transmembrane</keyword>